<dbReference type="AlphaFoldDB" id="A0A523BGZ4"/>
<dbReference type="Gene3D" id="3.40.640.10">
    <property type="entry name" value="Type I PLP-dependent aspartate aminotransferase-like (Major domain)"/>
    <property type="match status" value="1"/>
</dbReference>
<dbReference type="InterPro" id="IPR015422">
    <property type="entry name" value="PyrdxlP-dep_Trfase_small"/>
</dbReference>
<feature type="non-terminal residue" evidence="4">
    <location>
        <position position="1"/>
    </location>
</feature>
<evidence type="ECO:0000256" key="1">
    <source>
        <dbReference type="ARBA" id="ARBA00023002"/>
    </source>
</evidence>
<dbReference type="PANTHER" id="PTHR42806">
    <property type="entry name" value="GLYCINE CLEAVAGE SYSTEM P-PROTEIN"/>
    <property type="match status" value="1"/>
</dbReference>
<organism evidence="4 6">
    <name type="scientific">Thermoproteota archaeon</name>
    <dbReference type="NCBI Taxonomy" id="2056631"/>
    <lineage>
        <taxon>Archaea</taxon>
        <taxon>Thermoproteota</taxon>
    </lineage>
</organism>
<dbReference type="InterPro" id="IPR023010">
    <property type="entry name" value="GcvPA"/>
</dbReference>
<keyword evidence="1" id="KW-0560">Oxidoreductase</keyword>
<proteinExistence type="predicted"/>
<dbReference type="EMBL" id="QNVI01000012">
    <property type="protein sequence ID" value="TDA40203.1"/>
    <property type="molecule type" value="Genomic_DNA"/>
</dbReference>
<dbReference type="Gene3D" id="3.90.1150.10">
    <property type="entry name" value="Aspartate Aminotransferase, domain 1"/>
    <property type="match status" value="1"/>
</dbReference>
<dbReference type="Pfam" id="PF02347">
    <property type="entry name" value="GDC-P"/>
    <property type="match status" value="1"/>
</dbReference>
<dbReference type="EMBL" id="RXIH01000028">
    <property type="protein sequence ID" value="RZN56179.1"/>
    <property type="molecule type" value="Genomic_DNA"/>
</dbReference>
<reference evidence="4 6" key="1">
    <citation type="journal article" date="2019" name="Nat. Microbiol.">
        <title>Expanding anaerobic alkane metabolism in the domain of Archaea.</title>
        <authorList>
            <person name="Wang Y."/>
            <person name="Wegener G."/>
            <person name="Hou J."/>
            <person name="Wang F."/>
            <person name="Xiao X."/>
        </authorList>
    </citation>
    <scope>NUCLEOTIDE SEQUENCE [LARGE SCALE GENOMIC DNA]</scope>
    <source>
        <strain evidence="4">WYZ-LMO11</strain>
    </source>
</reference>
<dbReference type="InterPro" id="IPR015421">
    <property type="entry name" value="PyrdxlP-dep_Trfase_major"/>
</dbReference>
<name>A0A523BGZ4_9CREN</name>
<dbReference type="InterPro" id="IPR015424">
    <property type="entry name" value="PyrdxlP-dep_Trfase"/>
</dbReference>
<evidence type="ECO:0000313" key="3">
    <source>
        <dbReference type="EMBL" id="RZN56179.1"/>
    </source>
</evidence>
<dbReference type="PANTHER" id="PTHR42806:SF1">
    <property type="entry name" value="GLYCINE DEHYDROGENASE (DECARBOXYLATING)"/>
    <property type="match status" value="1"/>
</dbReference>
<evidence type="ECO:0000313" key="5">
    <source>
        <dbReference type="Proteomes" id="UP000316080"/>
    </source>
</evidence>
<evidence type="ECO:0000313" key="6">
    <source>
        <dbReference type="Proteomes" id="UP000317265"/>
    </source>
</evidence>
<accession>A0A523BGZ4</accession>
<feature type="domain" description="Glycine cleavage system P-protein N-terminal" evidence="2">
    <location>
        <begin position="17"/>
        <end position="252"/>
    </location>
</feature>
<protein>
    <submittedName>
        <fullName evidence="4">Glycine dehydrogenase</fullName>
    </submittedName>
</protein>
<dbReference type="GO" id="GO:0004375">
    <property type="term" value="F:glycine dehydrogenase (decarboxylating) activity"/>
    <property type="evidence" value="ECO:0007669"/>
    <property type="project" value="InterPro"/>
</dbReference>
<gene>
    <name evidence="4" type="ORF">DSO09_00960</name>
    <name evidence="3" type="ORF">EF809_03410</name>
</gene>
<dbReference type="SUPFAM" id="SSF53383">
    <property type="entry name" value="PLP-dependent transferases"/>
    <property type="match status" value="1"/>
</dbReference>
<comment type="caution">
    <text evidence="4">The sequence shown here is derived from an EMBL/GenBank/DDBJ whole genome shotgun (WGS) entry which is preliminary data.</text>
</comment>
<reference evidence="3 5" key="2">
    <citation type="journal article" date="2019" name="Nat. Microbiol.">
        <title>Wide diversity of methane and short-chain alkane metabolisms in uncultured archaea.</title>
        <authorList>
            <person name="Borrel G."/>
            <person name="Adam P.S."/>
            <person name="McKay L.J."/>
            <person name="Chen L.X."/>
            <person name="Sierra-Garcia I.N."/>
            <person name="Sieber C.M."/>
            <person name="Letourneur Q."/>
            <person name="Ghozlane A."/>
            <person name="Andersen G.L."/>
            <person name="Li W.J."/>
            <person name="Hallam S.J."/>
            <person name="Muyzer G."/>
            <person name="de Oliveira V.M."/>
            <person name="Inskeep W.P."/>
            <person name="Banfield J.F."/>
            <person name="Gribaldo S."/>
        </authorList>
    </citation>
    <scope>NUCLEOTIDE SEQUENCE [LARGE SCALE GENOMIC DNA]</scope>
    <source>
        <strain evidence="3">Verst-YHS</strain>
    </source>
</reference>
<sequence length="260" mass="29053">FLDNGCPDLEYIKKIISKDIAGIYTEIPNFFGVIDFNLKELIEISHEVGAIAIIGADPLLMGIIKPPGDYGADIVVGDGQPLGIPPAMGGNSLGIMACKNDMRIIRQMPGRIVGMTRTIRGERAFTLVLSTREQHIRREKATSNICTNETLLAIAATIYMALLGKEGIKRIAKRIFHNTQYVIKRIKEIGLDTGFKGLHFRDFTIKGINIKKLNRFLKDRGILGGREISENIGLFAVTEIHKKEDIDEFIDLLKEFIMRN</sequence>
<dbReference type="GO" id="GO:0009116">
    <property type="term" value="P:nucleoside metabolic process"/>
    <property type="evidence" value="ECO:0007669"/>
    <property type="project" value="InterPro"/>
</dbReference>
<dbReference type="Proteomes" id="UP000316080">
    <property type="component" value="Unassembled WGS sequence"/>
</dbReference>
<dbReference type="InterPro" id="IPR049315">
    <property type="entry name" value="GDC-P_N"/>
</dbReference>
<evidence type="ECO:0000313" key="4">
    <source>
        <dbReference type="EMBL" id="TDA40203.1"/>
    </source>
</evidence>
<dbReference type="Proteomes" id="UP000317265">
    <property type="component" value="Unassembled WGS sequence"/>
</dbReference>
<evidence type="ECO:0000259" key="2">
    <source>
        <dbReference type="Pfam" id="PF02347"/>
    </source>
</evidence>